<dbReference type="EMBL" id="LR812490">
    <property type="protein sequence ID" value="CAC5343020.1"/>
    <property type="molecule type" value="Genomic_DNA"/>
</dbReference>
<keyword evidence="1 2" id="KW-0418">Kinase</keyword>
<feature type="binding site" evidence="2">
    <location>
        <begin position="9"/>
        <end position="16"/>
    </location>
    <ligand>
        <name>ATP</name>
        <dbReference type="ChEBI" id="CHEBI:30616"/>
    </ligand>
</feature>
<evidence type="ECO:0000256" key="1">
    <source>
        <dbReference type="ARBA" id="ARBA00022777"/>
    </source>
</evidence>
<dbReference type="UniPathway" id="UPA00343"/>
<dbReference type="InterPro" id="IPR005338">
    <property type="entry name" value="Anhydro_N_Ac-Mur_kinase"/>
</dbReference>
<dbReference type="GO" id="GO:0016773">
    <property type="term" value="F:phosphotransferase activity, alcohol group as acceptor"/>
    <property type="evidence" value="ECO:0007669"/>
    <property type="project" value="UniProtKB-UniRule"/>
</dbReference>
<dbReference type="PANTHER" id="PTHR30605:SF0">
    <property type="entry name" value="ANHYDRO-N-ACETYLMURAMIC ACID KINASE"/>
    <property type="match status" value="1"/>
</dbReference>
<accession>A0A6J7ZK16</accession>
<keyword evidence="2" id="KW-0067">ATP-binding</keyword>
<comment type="catalytic activity">
    <reaction evidence="2">
        <text>1,6-anhydro-N-acetyl-beta-muramate + ATP + H2O = N-acetyl-D-muramate 6-phosphate + ADP + H(+)</text>
        <dbReference type="Rhea" id="RHEA:24952"/>
        <dbReference type="ChEBI" id="CHEBI:15377"/>
        <dbReference type="ChEBI" id="CHEBI:15378"/>
        <dbReference type="ChEBI" id="CHEBI:30616"/>
        <dbReference type="ChEBI" id="CHEBI:58690"/>
        <dbReference type="ChEBI" id="CHEBI:58722"/>
        <dbReference type="ChEBI" id="CHEBI:456216"/>
        <dbReference type="EC" id="2.7.1.170"/>
    </reaction>
</comment>
<dbReference type="GO" id="GO:0009254">
    <property type="term" value="P:peptidoglycan turnover"/>
    <property type="evidence" value="ECO:0007669"/>
    <property type="project" value="UniProtKB-UniRule"/>
</dbReference>
<evidence type="ECO:0000256" key="2">
    <source>
        <dbReference type="HAMAP-Rule" id="MF_01270"/>
    </source>
</evidence>
<name>A0A6J7ZK16_PLARU</name>
<dbReference type="SUPFAM" id="SSF53067">
    <property type="entry name" value="Actin-like ATPase domain"/>
    <property type="match status" value="1"/>
</dbReference>
<evidence type="ECO:0000313" key="3">
    <source>
        <dbReference type="EMBL" id="CAC5343020.1"/>
    </source>
</evidence>
<keyword evidence="2" id="KW-0119">Carbohydrate metabolism</keyword>
<comment type="caution">
    <text evidence="3">The sequence shown here is derived from an EMBL/GenBank/DDBJ whole genome shotgun (WGS) entry which is preliminary data.</text>
</comment>
<organism evidence="3 4">
    <name type="scientific">Planktothrix rubescens CCAP 1459/22</name>
    <dbReference type="NCBI Taxonomy" id="329571"/>
    <lineage>
        <taxon>Bacteria</taxon>
        <taxon>Bacillati</taxon>
        <taxon>Cyanobacteriota</taxon>
        <taxon>Cyanophyceae</taxon>
        <taxon>Oscillatoriophycideae</taxon>
        <taxon>Oscillatoriales</taxon>
        <taxon>Microcoleaceae</taxon>
        <taxon>Planktothrix</taxon>
    </lineage>
</organism>
<dbReference type="InterPro" id="IPR043129">
    <property type="entry name" value="ATPase_NBD"/>
</dbReference>
<evidence type="ECO:0000313" key="4">
    <source>
        <dbReference type="Proteomes" id="UP000196521"/>
    </source>
</evidence>
<protein>
    <recommendedName>
        <fullName evidence="2">Anhydro-N-acetylmuramic acid kinase</fullName>
        <ecNumber evidence="2">2.7.1.170</ecNumber>
    </recommendedName>
    <alternativeName>
        <fullName evidence="2">AnhMurNAc kinase</fullName>
    </alternativeName>
</protein>
<dbReference type="NCBIfam" id="NF007143">
    <property type="entry name" value="PRK09585.2-2"/>
    <property type="match status" value="1"/>
</dbReference>
<dbReference type="RefSeq" id="WP_043939051.1">
    <property type="nucleotide sequence ID" value="NZ_LR812490.1"/>
</dbReference>
<dbReference type="GO" id="GO:0006040">
    <property type="term" value="P:amino sugar metabolic process"/>
    <property type="evidence" value="ECO:0007669"/>
    <property type="project" value="InterPro"/>
</dbReference>
<keyword evidence="2 3" id="KW-0808">Transferase</keyword>
<keyword evidence="2" id="KW-0547">Nucleotide-binding</keyword>
<dbReference type="Pfam" id="PF03702">
    <property type="entry name" value="AnmK"/>
    <property type="match status" value="1"/>
</dbReference>
<dbReference type="GO" id="GO:0016301">
    <property type="term" value="F:kinase activity"/>
    <property type="evidence" value="ECO:0007669"/>
    <property type="project" value="UniProtKB-KW"/>
</dbReference>
<keyword evidence="4" id="KW-1185">Reference proteome</keyword>
<dbReference type="Gene3D" id="3.30.420.40">
    <property type="match status" value="2"/>
</dbReference>
<dbReference type="AlphaFoldDB" id="A0A6J7ZK16"/>
<reference evidence="3" key="1">
    <citation type="submission" date="2020-05" db="EMBL/GenBank/DDBJ databases">
        <authorList>
            <consortium name="Genoscope - CEA"/>
            <person name="William W."/>
        </authorList>
    </citation>
    <scope>NUCLEOTIDE SEQUENCE [LARGE SCALE GENOMIC DNA]</scope>
    <source>
        <strain evidence="3">PCC 7821</strain>
    </source>
</reference>
<dbReference type="NCBIfam" id="NF007148">
    <property type="entry name" value="PRK09585.3-2"/>
    <property type="match status" value="1"/>
</dbReference>
<sequence length="394" mass="42728">MRVIGLISGTSVDGIDGALVEISGSPGDWHLELLAGTTLPYPVDLRSQILDVCAGKSLSMPELAELDDAIATVFADAALSLQQSSEPAELIGSHGQTVFHRPPQNHQLGYSLQLGRGELIAQLTGLTTVSNFRVADIAAGGHGAPLVPILDTYFLRHPNYDRCIQNLGGIGNVTYVPKTDNQILGWDTGPGNALIDLAVEYFSEGAQTYDRDGAWAATGTPCIALVEQWLEQDFFQQPPPKSTGRELFGVDYWQRCLREAEPYNLSPADILATLTELTVVSIHHSYCQFLPELPDQILLCGGGSHNHYLQQRLQTLFAPIPVFSTSELGLNADFKEAIAFAVLAYWRLLEIPGNLPSVTGAVSEVLLGEIHPVFTPNVIRSQSLTLSGLKTLRF</sequence>
<dbReference type="UniPathway" id="UPA00544"/>
<comment type="similarity">
    <text evidence="2">Belongs to the anhydro-N-acetylmuramic acid kinase family.</text>
</comment>
<dbReference type="PANTHER" id="PTHR30605">
    <property type="entry name" value="ANHYDRO-N-ACETYLMURAMIC ACID KINASE"/>
    <property type="match status" value="1"/>
</dbReference>
<comment type="pathway">
    <text evidence="2">Cell wall biogenesis; peptidoglycan recycling.</text>
</comment>
<proteinExistence type="inferred from homology"/>
<dbReference type="HAMAP" id="MF_01270">
    <property type="entry name" value="AnhMurNAc_kinase"/>
    <property type="match status" value="1"/>
</dbReference>
<gene>
    <name evidence="2 3" type="primary">anmK</name>
    <name evidence="3" type="ORF">PLAN_30270</name>
</gene>
<comment type="function">
    <text evidence="2">Catalyzes the specific phosphorylation of 1,6-anhydro-N-acetylmuramic acid (anhMurNAc) with the simultaneous cleavage of the 1,6-anhydro ring, generating MurNAc-6-P. Is required for the utilization of anhMurNAc either imported from the medium or derived from its own cell wall murein, and thus plays a role in cell wall recycling.</text>
</comment>
<dbReference type="EC" id="2.7.1.170" evidence="2"/>
<dbReference type="CDD" id="cd24050">
    <property type="entry name" value="ASKHA_NBD_ANMK"/>
    <property type="match status" value="1"/>
</dbReference>
<dbReference type="EMBL" id="CZCZ02000013">
    <property type="protein sequence ID" value="CAC5343020.1"/>
    <property type="molecule type" value="Genomic_DNA"/>
</dbReference>
<comment type="pathway">
    <text evidence="2">Amino-sugar metabolism; 1,6-anhydro-N-acetylmuramate degradation.</text>
</comment>
<dbReference type="GO" id="GO:0005524">
    <property type="term" value="F:ATP binding"/>
    <property type="evidence" value="ECO:0007669"/>
    <property type="project" value="UniProtKB-UniRule"/>
</dbReference>
<dbReference type="GO" id="GO:0097175">
    <property type="term" value="P:1,6-anhydro-N-acetyl-beta-muramic acid catabolic process"/>
    <property type="evidence" value="ECO:0007669"/>
    <property type="project" value="UniProtKB-UniRule"/>
</dbReference>
<dbReference type="Proteomes" id="UP000196521">
    <property type="component" value="Chromosome"/>
</dbReference>